<feature type="domain" description="N-acetylmuramidase" evidence="1">
    <location>
        <begin position="26"/>
        <end position="196"/>
    </location>
</feature>
<accession>A0A916Y110</accession>
<dbReference type="InterPro" id="IPR024408">
    <property type="entry name" value="Muramidase"/>
</dbReference>
<dbReference type="Proteomes" id="UP000613160">
    <property type="component" value="Unassembled WGS sequence"/>
</dbReference>
<dbReference type="Pfam" id="PF11860">
    <property type="entry name" value="Muramidase"/>
    <property type="match status" value="1"/>
</dbReference>
<reference evidence="2" key="2">
    <citation type="submission" date="2020-09" db="EMBL/GenBank/DDBJ databases">
        <authorList>
            <person name="Sun Q."/>
            <person name="Zhou Y."/>
        </authorList>
    </citation>
    <scope>NUCLEOTIDE SEQUENCE</scope>
    <source>
        <strain evidence="2">CGMCC 1.15493</strain>
    </source>
</reference>
<sequence>MAERTNVKAEVAAAARLVASLTGLPAEVLLAVAIVETNGVAYAEFEGRREPLIRFEGHHFDRLLDPARRARARTAGLADPKVGGVKNPLAQAARWRLLDRAAAIDPAAAFAATSWGLGQVMGAHWQRLGYASPEAMAEEARRSAEGQFAIMATFLRQNRLDVLLPRGGFAAFARGYNGPAFGRDGYDRKIRAAYAAAGRRLARPD</sequence>
<dbReference type="RefSeq" id="WP_188852498.1">
    <property type="nucleotide sequence ID" value="NZ_BMJJ01000008.1"/>
</dbReference>
<evidence type="ECO:0000313" key="3">
    <source>
        <dbReference type="Proteomes" id="UP000613160"/>
    </source>
</evidence>
<organism evidence="2 3">
    <name type="scientific">Aureimonas glaciei</name>
    <dbReference type="NCBI Taxonomy" id="1776957"/>
    <lineage>
        <taxon>Bacteria</taxon>
        <taxon>Pseudomonadati</taxon>
        <taxon>Pseudomonadota</taxon>
        <taxon>Alphaproteobacteria</taxon>
        <taxon>Hyphomicrobiales</taxon>
        <taxon>Aurantimonadaceae</taxon>
        <taxon>Aureimonas</taxon>
    </lineage>
</organism>
<name>A0A916Y110_9HYPH</name>
<proteinExistence type="predicted"/>
<reference evidence="2" key="1">
    <citation type="journal article" date="2014" name="Int. J. Syst. Evol. Microbiol.">
        <title>Complete genome sequence of Corynebacterium casei LMG S-19264T (=DSM 44701T), isolated from a smear-ripened cheese.</title>
        <authorList>
            <consortium name="US DOE Joint Genome Institute (JGI-PGF)"/>
            <person name="Walter F."/>
            <person name="Albersmeier A."/>
            <person name="Kalinowski J."/>
            <person name="Ruckert C."/>
        </authorList>
    </citation>
    <scope>NUCLEOTIDE SEQUENCE</scope>
    <source>
        <strain evidence="2">CGMCC 1.15493</strain>
    </source>
</reference>
<gene>
    <name evidence="2" type="ORF">GCM10011335_31930</name>
</gene>
<evidence type="ECO:0000259" key="1">
    <source>
        <dbReference type="Pfam" id="PF11860"/>
    </source>
</evidence>
<keyword evidence="3" id="KW-1185">Reference proteome</keyword>
<protein>
    <recommendedName>
        <fullName evidence="1">N-acetylmuramidase domain-containing protein</fullName>
    </recommendedName>
</protein>
<evidence type="ECO:0000313" key="2">
    <source>
        <dbReference type="EMBL" id="GGD26472.1"/>
    </source>
</evidence>
<dbReference type="EMBL" id="BMJJ01000008">
    <property type="protein sequence ID" value="GGD26472.1"/>
    <property type="molecule type" value="Genomic_DNA"/>
</dbReference>
<comment type="caution">
    <text evidence="2">The sequence shown here is derived from an EMBL/GenBank/DDBJ whole genome shotgun (WGS) entry which is preliminary data.</text>
</comment>
<dbReference type="AlphaFoldDB" id="A0A916Y110"/>